<name>A0A9W4H7W6_9ACTN</name>
<gene>
    <name evidence="1" type="ORF">SBRY_80075</name>
</gene>
<dbReference type="Pfam" id="PF01066">
    <property type="entry name" value="CDP-OH_P_transf"/>
    <property type="match status" value="1"/>
</dbReference>
<dbReference type="GO" id="GO:0008654">
    <property type="term" value="P:phospholipid biosynthetic process"/>
    <property type="evidence" value="ECO:0007669"/>
    <property type="project" value="InterPro"/>
</dbReference>
<sequence length="83" mass="8372">MTTAGLARPPVGTGGITVANVPNAVTLVRTAAAVSLATTAITTRSTALLVAAYLTYWAGDIPDGLLARRLGQETRVGGSCSSR</sequence>
<reference evidence="1" key="1">
    <citation type="submission" date="2021-06" db="EMBL/GenBank/DDBJ databases">
        <authorList>
            <person name="Arsene-Ploetze F."/>
        </authorList>
    </citation>
    <scope>NUCLEOTIDE SEQUENCE</scope>
    <source>
        <strain evidence="1">SBRY1</strain>
    </source>
</reference>
<evidence type="ECO:0000313" key="2">
    <source>
        <dbReference type="Proteomes" id="UP001153328"/>
    </source>
</evidence>
<organism evidence="1 2">
    <name type="scientific">Actinacidiphila bryophytorum</name>
    <dbReference type="NCBI Taxonomy" id="1436133"/>
    <lineage>
        <taxon>Bacteria</taxon>
        <taxon>Bacillati</taxon>
        <taxon>Actinomycetota</taxon>
        <taxon>Actinomycetes</taxon>
        <taxon>Kitasatosporales</taxon>
        <taxon>Streptomycetaceae</taxon>
        <taxon>Actinacidiphila</taxon>
    </lineage>
</organism>
<dbReference type="InterPro" id="IPR000462">
    <property type="entry name" value="CDP-OH_P_trans"/>
</dbReference>
<accession>A0A9W4H7W6</accession>
<comment type="caution">
    <text evidence="1">The sequence shown here is derived from an EMBL/GenBank/DDBJ whole genome shotgun (WGS) entry which is preliminary data.</text>
</comment>
<protein>
    <recommendedName>
        <fullName evidence="3">CDP-alcohol phosphatidyltransferase family protein</fullName>
    </recommendedName>
</protein>
<dbReference type="AlphaFoldDB" id="A0A9W4H7W6"/>
<dbReference type="RefSeq" id="WP_205045695.1">
    <property type="nucleotide sequence ID" value="NZ_CAJVAX010000022.1"/>
</dbReference>
<dbReference type="GO" id="GO:0016020">
    <property type="term" value="C:membrane"/>
    <property type="evidence" value="ECO:0007669"/>
    <property type="project" value="InterPro"/>
</dbReference>
<dbReference type="Gene3D" id="1.20.120.1760">
    <property type="match status" value="1"/>
</dbReference>
<evidence type="ECO:0008006" key="3">
    <source>
        <dbReference type="Google" id="ProtNLM"/>
    </source>
</evidence>
<dbReference type="EMBL" id="CAJVAX010000022">
    <property type="protein sequence ID" value="CAG7656805.1"/>
    <property type="molecule type" value="Genomic_DNA"/>
</dbReference>
<dbReference type="GO" id="GO:0016780">
    <property type="term" value="F:phosphotransferase activity, for other substituted phosphate groups"/>
    <property type="evidence" value="ECO:0007669"/>
    <property type="project" value="InterPro"/>
</dbReference>
<dbReference type="Proteomes" id="UP001153328">
    <property type="component" value="Unassembled WGS sequence"/>
</dbReference>
<keyword evidence="2" id="KW-1185">Reference proteome</keyword>
<dbReference type="InterPro" id="IPR043130">
    <property type="entry name" value="CDP-OH_PTrfase_TM_dom"/>
</dbReference>
<evidence type="ECO:0000313" key="1">
    <source>
        <dbReference type="EMBL" id="CAG7656805.1"/>
    </source>
</evidence>
<proteinExistence type="predicted"/>